<accession>A0A1Y1WKF2</accession>
<evidence type="ECO:0000313" key="2">
    <source>
        <dbReference type="Proteomes" id="UP000193922"/>
    </source>
</evidence>
<protein>
    <recommendedName>
        <fullName evidence="3">F-box domain-containing protein</fullName>
    </recommendedName>
</protein>
<proteinExistence type="predicted"/>
<reference evidence="1 2" key="1">
    <citation type="submission" date="2016-07" db="EMBL/GenBank/DDBJ databases">
        <title>Pervasive Adenine N6-methylation of Active Genes in Fungi.</title>
        <authorList>
            <consortium name="DOE Joint Genome Institute"/>
            <person name="Mondo S.J."/>
            <person name="Dannebaum R.O."/>
            <person name="Kuo R.C."/>
            <person name="Labutti K."/>
            <person name="Haridas S."/>
            <person name="Kuo A."/>
            <person name="Salamov A."/>
            <person name="Ahrendt S.R."/>
            <person name="Lipzen A."/>
            <person name="Sullivan W."/>
            <person name="Andreopoulos W.B."/>
            <person name="Clum A."/>
            <person name="Lindquist E."/>
            <person name="Daum C."/>
            <person name="Ramamoorthy G.K."/>
            <person name="Gryganskyi A."/>
            <person name="Culley D."/>
            <person name="Magnuson J.K."/>
            <person name="James T.Y."/>
            <person name="O'Malley M.A."/>
            <person name="Stajich J.E."/>
            <person name="Spatafora J.W."/>
            <person name="Visel A."/>
            <person name="Grigoriev I.V."/>
        </authorList>
    </citation>
    <scope>NUCLEOTIDE SEQUENCE [LARGE SCALE GENOMIC DNA]</scope>
    <source>
        <strain evidence="1 2">ATCC 12442</strain>
    </source>
</reference>
<dbReference type="Proteomes" id="UP000193922">
    <property type="component" value="Unassembled WGS sequence"/>
</dbReference>
<evidence type="ECO:0008006" key="3">
    <source>
        <dbReference type="Google" id="ProtNLM"/>
    </source>
</evidence>
<dbReference type="Gene3D" id="3.80.10.10">
    <property type="entry name" value="Ribonuclease Inhibitor"/>
    <property type="match status" value="1"/>
</dbReference>
<comment type="caution">
    <text evidence="1">The sequence shown here is derived from an EMBL/GenBank/DDBJ whole genome shotgun (WGS) entry which is preliminary data.</text>
</comment>
<name>A0A1Y1WKF2_9FUNG</name>
<dbReference type="GeneID" id="63802717"/>
<keyword evidence="2" id="KW-1185">Reference proteome</keyword>
<evidence type="ECO:0000313" key="1">
    <source>
        <dbReference type="EMBL" id="ORX74029.1"/>
    </source>
</evidence>
<sequence>MEQHTFARTALAKERILGKIIGYLMRSLGTFYCPFSTTFDFDKHSIATHTGIQYALVSHQWMNTIYITSDSPALKFMVKSKFLTKTLRPKESYKRWRSNINSVIRMSGLNYTTRLYINTQNSGPLPPLDMLLDGFGFGAATWLNLRDIVFCDYVAFQPVLWASNHVDRAYSYLHKLAPSLGNIHSRPNYVLDLLDKRFTNRKWYLDVAPARHLSTAYFPHLTSLYINDTSSLASLPIFPKLQSLQATNIFNGRVDFNELFIDARLQSLRVTERPEFTPSIHSVPLKHVDTLYFDTLPSSTPQSIAILKSSVTQLFEVSSDVRHADVQITMLPITALNWPNLINLKLRIISIDWNIVESLLEGLPCLRTLTIIRDQGNRQLTAALSLGHEIESYNPTSTREISKSLEGFEYYNLAGTKDAGISEFVLQLVSRTPSLMVIKSRDIYDEGLIAVIASQNIEFRS</sequence>
<dbReference type="InterPro" id="IPR032675">
    <property type="entry name" value="LRR_dom_sf"/>
</dbReference>
<dbReference type="EMBL" id="MCFD01000001">
    <property type="protein sequence ID" value="ORX74029.1"/>
    <property type="molecule type" value="Genomic_DNA"/>
</dbReference>
<organism evidence="1 2">
    <name type="scientific">Linderina pennispora</name>
    <dbReference type="NCBI Taxonomy" id="61395"/>
    <lineage>
        <taxon>Eukaryota</taxon>
        <taxon>Fungi</taxon>
        <taxon>Fungi incertae sedis</taxon>
        <taxon>Zoopagomycota</taxon>
        <taxon>Kickxellomycotina</taxon>
        <taxon>Kickxellomycetes</taxon>
        <taxon>Kickxellales</taxon>
        <taxon>Kickxellaceae</taxon>
        <taxon>Linderina</taxon>
    </lineage>
</organism>
<gene>
    <name evidence="1" type="ORF">DL89DRAFT_264020</name>
</gene>
<dbReference type="AlphaFoldDB" id="A0A1Y1WKF2"/>
<dbReference type="RefSeq" id="XP_040747240.1">
    <property type="nucleotide sequence ID" value="XM_040886069.1"/>
</dbReference>